<dbReference type="SUPFAM" id="SSF57667">
    <property type="entry name" value="beta-beta-alpha zinc fingers"/>
    <property type="match status" value="7"/>
</dbReference>
<dbReference type="SMART" id="SM00355">
    <property type="entry name" value="ZnF_C2H2"/>
    <property type="match status" value="14"/>
</dbReference>
<dbReference type="PANTHER" id="PTHR24393:SF34">
    <property type="entry name" value="PR_SET DOMAIN 13"/>
    <property type="match status" value="1"/>
</dbReference>
<dbReference type="InterPro" id="IPR036236">
    <property type="entry name" value="Znf_C2H2_sf"/>
</dbReference>
<feature type="domain" description="C2H2-type" evidence="7">
    <location>
        <begin position="597"/>
        <end position="620"/>
    </location>
</feature>
<dbReference type="PANTHER" id="PTHR24393">
    <property type="entry name" value="ZINC FINGER PROTEIN"/>
    <property type="match status" value="1"/>
</dbReference>
<dbReference type="Gene3D" id="3.30.160.60">
    <property type="entry name" value="Classic Zinc Finger"/>
    <property type="match status" value="8"/>
</dbReference>
<organism evidence="8 9">
    <name type="scientific">Meganyctiphanes norvegica</name>
    <name type="common">Northern krill</name>
    <name type="synonym">Thysanopoda norvegica</name>
    <dbReference type="NCBI Taxonomy" id="48144"/>
    <lineage>
        <taxon>Eukaryota</taxon>
        <taxon>Metazoa</taxon>
        <taxon>Ecdysozoa</taxon>
        <taxon>Arthropoda</taxon>
        <taxon>Crustacea</taxon>
        <taxon>Multicrustacea</taxon>
        <taxon>Malacostraca</taxon>
        <taxon>Eumalacostraca</taxon>
        <taxon>Eucarida</taxon>
        <taxon>Euphausiacea</taxon>
        <taxon>Euphausiidae</taxon>
        <taxon>Meganyctiphanes</taxon>
    </lineage>
</organism>
<dbReference type="AlphaFoldDB" id="A0AAV2QTS7"/>
<evidence type="ECO:0000313" key="8">
    <source>
        <dbReference type="EMBL" id="CAL4095161.1"/>
    </source>
</evidence>
<feature type="domain" description="C2H2-type" evidence="7">
    <location>
        <begin position="714"/>
        <end position="741"/>
    </location>
</feature>
<dbReference type="Pfam" id="PF00096">
    <property type="entry name" value="zf-C2H2"/>
    <property type="match status" value="3"/>
</dbReference>
<evidence type="ECO:0000313" key="9">
    <source>
        <dbReference type="Proteomes" id="UP001497623"/>
    </source>
</evidence>
<sequence>MAPHCCNNGKFTRTCFFVDHIVSVIIDAMSKSSSVFIVLDIGLKSVKAAGAIYDEWAHCLFSEIFMVVTGKCFSIIFHVYETEMVTISNNCLQVTHKSFTDGRKHDIIVVSETLNICEEEHRKEVFKDNLRSFVFISNGAEKMIASLSIIIEHFQIMGGGCRFEMIAGESIICVDNLGSEISLLTAWERVTGKFLLGAIEHGVRLRGGREETVENPRRLFPLLDFCFLGMREVNCHLRSNHKKHSENELNTAVSILIFCPAYASKWHKHFTKMILSPGSPDGQSMLQQQRRRRVGSKEDGEVAEYGVSFVGDHEMKGQGNSMEMHVQDINVDHEKQDFEEEIFKREYGKRIVKEKYSKEGDYIVNHPRQQYYRLNPQKCMLMSEPFSCSECGEIFESEPLYKIHCVEVHTEHNGFRCQHCPLIFDKRHEFDSHLINHTPINHVCETCSVGFPSAALLIKHLQDIHPNTANTCTKCKATFIDKDQLVYHMDQKHRRGRRKKDEKVVDLPGNSVVCSECGKVCSTMMAYQSHKYNEHIHLYPHECRVCCRRFSRLEYLDTHLKTHINGNIVCQKCSVKFSNASHLVDHMYYVHGQKKALMCAICQRFFSSPSSLKIHQNMEHRDGLICKEICQVCGEKYPTTFTLKRHMMTHKREHQCNYCGKNMSTKASLEVHINMIHTKEQSYLCPHCQREFFVKHLLQMHVKRVHSDRRDFQFKCNICNKSYLQEWELVLHNKTHTNERNFKCDVCGEAFYTISRMRYHRATHKTTRDSECPVCNQMFRRDVDTKNHLRRVHKVINPGHFIELCARFGKDKAQELHQMEVIGEQESGLIDKESRVIVEDVLVDKDSLEMGESSNEHITLYRMEEETEEQPVQVIIPDSMEMMVLEEAVIAPQNSNNPPIKQSQSNLSHEDVTYVYVNDSDKQDDSIKGEQQIISIIQIDDFPD</sequence>
<keyword evidence="9" id="KW-1185">Reference proteome</keyword>
<feature type="domain" description="C2H2-type" evidence="7">
    <location>
        <begin position="386"/>
        <end position="414"/>
    </location>
</feature>
<keyword evidence="1" id="KW-0479">Metal-binding</keyword>
<name>A0AAV2QTS7_MEGNR</name>
<gene>
    <name evidence="8" type="ORF">MNOR_LOCUS15340</name>
</gene>
<evidence type="ECO:0000256" key="1">
    <source>
        <dbReference type="ARBA" id="ARBA00022723"/>
    </source>
</evidence>
<keyword evidence="4" id="KW-0862">Zinc</keyword>
<dbReference type="GO" id="GO:0008270">
    <property type="term" value="F:zinc ion binding"/>
    <property type="evidence" value="ECO:0007669"/>
    <property type="project" value="UniProtKB-KW"/>
</dbReference>
<feature type="domain" description="C2H2-type" evidence="7">
    <location>
        <begin position="742"/>
        <end position="769"/>
    </location>
</feature>
<feature type="domain" description="C2H2-type" evidence="7">
    <location>
        <begin position="770"/>
        <end position="798"/>
    </location>
</feature>
<dbReference type="GO" id="GO:0000978">
    <property type="term" value="F:RNA polymerase II cis-regulatory region sequence-specific DNA binding"/>
    <property type="evidence" value="ECO:0007669"/>
    <property type="project" value="TreeGrafter"/>
</dbReference>
<proteinExistence type="predicted"/>
<protein>
    <recommendedName>
        <fullName evidence="7">C2H2-type domain-containing protein</fullName>
    </recommendedName>
</protein>
<feature type="domain" description="C2H2-type" evidence="7">
    <location>
        <begin position="683"/>
        <end position="711"/>
    </location>
</feature>
<feature type="domain" description="C2H2-type" evidence="7">
    <location>
        <begin position="654"/>
        <end position="682"/>
    </location>
</feature>
<keyword evidence="3 6" id="KW-0863">Zinc-finger</keyword>
<evidence type="ECO:0000256" key="5">
    <source>
        <dbReference type="ARBA" id="ARBA00023242"/>
    </source>
</evidence>
<evidence type="ECO:0000256" key="4">
    <source>
        <dbReference type="ARBA" id="ARBA00022833"/>
    </source>
</evidence>
<keyword evidence="5" id="KW-0539">Nucleus</keyword>
<dbReference type="GO" id="GO:0005634">
    <property type="term" value="C:nucleus"/>
    <property type="evidence" value="ECO:0007669"/>
    <property type="project" value="TreeGrafter"/>
</dbReference>
<feature type="domain" description="C2H2-type" evidence="7">
    <location>
        <begin position="442"/>
        <end position="470"/>
    </location>
</feature>
<evidence type="ECO:0000256" key="2">
    <source>
        <dbReference type="ARBA" id="ARBA00022737"/>
    </source>
</evidence>
<evidence type="ECO:0000256" key="6">
    <source>
        <dbReference type="PROSITE-ProRule" id="PRU00042"/>
    </source>
</evidence>
<reference evidence="8 9" key="1">
    <citation type="submission" date="2024-05" db="EMBL/GenBank/DDBJ databases">
        <authorList>
            <person name="Wallberg A."/>
        </authorList>
    </citation>
    <scope>NUCLEOTIDE SEQUENCE [LARGE SCALE GENOMIC DNA]</scope>
</reference>
<evidence type="ECO:0000256" key="3">
    <source>
        <dbReference type="ARBA" id="ARBA00022771"/>
    </source>
</evidence>
<comment type="caution">
    <text evidence="8">The sequence shown here is derived from an EMBL/GenBank/DDBJ whole genome shotgun (WGS) entry which is preliminary data.</text>
</comment>
<dbReference type="PROSITE" id="PS00028">
    <property type="entry name" value="ZINC_FINGER_C2H2_1"/>
    <property type="match status" value="14"/>
</dbReference>
<dbReference type="GO" id="GO:0001228">
    <property type="term" value="F:DNA-binding transcription activator activity, RNA polymerase II-specific"/>
    <property type="evidence" value="ECO:0007669"/>
    <property type="project" value="TreeGrafter"/>
</dbReference>
<dbReference type="InterPro" id="IPR013087">
    <property type="entry name" value="Znf_C2H2_type"/>
</dbReference>
<keyword evidence="2" id="KW-0677">Repeat</keyword>
<accession>A0AAV2QTS7</accession>
<feature type="domain" description="C2H2-type" evidence="7">
    <location>
        <begin position="628"/>
        <end position="655"/>
    </location>
</feature>
<dbReference type="PROSITE" id="PS50157">
    <property type="entry name" value="ZINC_FINGER_C2H2_2"/>
    <property type="match status" value="11"/>
</dbReference>
<evidence type="ECO:0000259" key="7">
    <source>
        <dbReference type="PROSITE" id="PS50157"/>
    </source>
</evidence>
<feature type="domain" description="C2H2-type" evidence="7">
    <location>
        <begin position="568"/>
        <end position="596"/>
    </location>
</feature>
<feature type="domain" description="C2H2-type" evidence="7">
    <location>
        <begin position="541"/>
        <end position="568"/>
    </location>
</feature>
<dbReference type="Proteomes" id="UP001497623">
    <property type="component" value="Unassembled WGS sequence"/>
</dbReference>
<feature type="non-terminal residue" evidence="8">
    <location>
        <position position="944"/>
    </location>
</feature>
<dbReference type="EMBL" id="CAXKWB010009555">
    <property type="protein sequence ID" value="CAL4095161.1"/>
    <property type="molecule type" value="Genomic_DNA"/>
</dbReference>